<reference evidence="1 2" key="1">
    <citation type="journal article" date="2021" name="Nat. Plants">
        <title>The Taxus genome provides insights into paclitaxel biosynthesis.</title>
        <authorList>
            <person name="Xiong X."/>
            <person name="Gou J."/>
            <person name="Liao Q."/>
            <person name="Li Y."/>
            <person name="Zhou Q."/>
            <person name="Bi G."/>
            <person name="Li C."/>
            <person name="Du R."/>
            <person name="Wang X."/>
            <person name="Sun T."/>
            <person name="Guo L."/>
            <person name="Liang H."/>
            <person name="Lu P."/>
            <person name="Wu Y."/>
            <person name="Zhang Z."/>
            <person name="Ro D.K."/>
            <person name="Shang Y."/>
            <person name="Huang S."/>
            <person name="Yan J."/>
        </authorList>
    </citation>
    <scope>NUCLEOTIDE SEQUENCE [LARGE SCALE GENOMIC DNA]</scope>
    <source>
        <strain evidence="1">Ta-2019</strain>
    </source>
</reference>
<proteinExistence type="predicted"/>
<dbReference type="PANTHER" id="PTHR13677:SF0">
    <property type="entry name" value="LD41638P"/>
    <property type="match status" value="1"/>
</dbReference>
<dbReference type="Proteomes" id="UP000824469">
    <property type="component" value="Unassembled WGS sequence"/>
</dbReference>
<dbReference type="GO" id="GO:0005085">
    <property type="term" value="F:guanyl-nucleotide exchange factor activity"/>
    <property type="evidence" value="ECO:0007669"/>
    <property type="project" value="InterPro"/>
</dbReference>
<gene>
    <name evidence="1" type="ORF">KI387_020009</name>
</gene>
<dbReference type="PANTHER" id="PTHR13677">
    <property type="entry name" value="LD41638P"/>
    <property type="match status" value="1"/>
</dbReference>
<keyword evidence="2" id="KW-1185">Reference proteome</keyword>
<dbReference type="InterPro" id="IPR024224">
    <property type="entry name" value="DENND6"/>
</dbReference>
<accession>A0AA38GAS9</accession>
<comment type="caution">
    <text evidence="1">The sequence shown here is derived from an EMBL/GenBank/DDBJ whole genome shotgun (WGS) entry which is preliminary data.</text>
</comment>
<organism evidence="1 2">
    <name type="scientific">Taxus chinensis</name>
    <name type="common">Chinese yew</name>
    <name type="synonym">Taxus wallichiana var. chinensis</name>
    <dbReference type="NCBI Taxonomy" id="29808"/>
    <lineage>
        <taxon>Eukaryota</taxon>
        <taxon>Viridiplantae</taxon>
        <taxon>Streptophyta</taxon>
        <taxon>Embryophyta</taxon>
        <taxon>Tracheophyta</taxon>
        <taxon>Spermatophyta</taxon>
        <taxon>Pinopsida</taxon>
        <taxon>Pinidae</taxon>
        <taxon>Conifers II</taxon>
        <taxon>Cupressales</taxon>
        <taxon>Taxaceae</taxon>
        <taxon>Taxus</taxon>
    </lineage>
</organism>
<name>A0AA38GAS9_TAXCH</name>
<feature type="non-terminal residue" evidence="1">
    <location>
        <position position="1"/>
    </location>
</feature>
<dbReference type="EMBL" id="JAHRHJ020000004">
    <property type="protein sequence ID" value="KAH9318240.1"/>
    <property type="molecule type" value="Genomic_DNA"/>
</dbReference>
<feature type="non-terminal residue" evidence="1">
    <location>
        <position position="138"/>
    </location>
</feature>
<dbReference type="GO" id="GO:0055037">
    <property type="term" value="C:recycling endosome"/>
    <property type="evidence" value="ECO:0007669"/>
    <property type="project" value="TreeGrafter"/>
</dbReference>
<sequence length="138" mass="15854">HFLKGPNFMPWFERRRSVADQEQQRIWRQARAKANVRQFLSKVSEVEVVDSFNAVERHLLAEIQLQRTVSGTAESSAICQKLKDDLRTIFNALPNDMQQLLLFNPQRAALLQGFLELTKLPGRPSVQIGRVSEPVSRN</sequence>
<evidence type="ECO:0000313" key="1">
    <source>
        <dbReference type="EMBL" id="KAH9318240.1"/>
    </source>
</evidence>
<evidence type="ECO:0000313" key="2">
    <source>
        <dbReference type="Proteomes" id="UP000824469"/>
    </source>
</evidence>
<dbReference type="AlphaFoldDB" id="A0AA38GAS9"/>
<protein>
    <submittedName>
        <fullName evidence="1">Uncharacterized protein</fullName>
    </submittedName>
</protein>